<dbReference type="PROSITE" id="PS00059">
    <property type="entry name" value="ADH_ZINC"/>
    <property type="match status" value="1"/>
</dbReference>
<dbReference type="GO" id="GO:0016491">
    <property type="term" value="F:oxidoreductase activity"/>
    <property type="evidence" value="ECO:0007669"/>
    <property type="project" value="UniProtKB-KW"/>
</dbReference>
<evidence type="ECO:0000256" key="2">
    <source>
        <dbReference type="ARBA" id="ARBA00022833"/>
    </source>
</evidence>
<keyword evidence="1 4" id="KW-0479">Metal-binding</keyword>
<dbReference type="RefSeq" id="WP_210120191.1">
    <property type="nucleotide sequence ID" value="NZ_CP054142.1"/>
</dbReference>
<dbReference type="InterPro" id="IPR013154">
    <property type="entry name" value="ADH-like_N"/>
</dbReference>
<dbReference type="Pfam" id="PF08240">
    <property type="entry name" value="ADH_N"/>
    <property type="match status" value="1"/>
</dbReference>
<dbReference type="CDD" id="cd08261">
    <property type="entry name" value="Zn_ADH7"/>
    <property type="match status" value="1"/>
</dbReference>
<dbReference type="InterPro" id="IPR036291">
    <property type="entry name" value="NAD(P)-bd_dom_sf"/>
</dbReference>
<organism evidence="7 8">
    <name type="scientific">Treponema parvum</name>
    <dbReference type="NCBI Taxonomy" id="138851"/>
    <lineage>
        <taxon>Bacteria</taxon>
        <taxon>Pseudomonadati</taxon>
        <taxon>Spirochaetota</taxon>
        <taxon>Spirochaetia</taxon>
        <taxon>Spirochaetales</taxon>
        <taxon>Treponemataceae</taxon>
        <taxon>Treponema</taxon>
    </lineage>
</organism>
<evidence type="ECO:0000313" key="8">
    <source>
        <dbReference type="Proteomes" id="UP000671908"/>
    </source>
</evidence>
<comment type="similarity">
    <text evidence="4">Belongs to the zinc-containing alcohol dehydrogenase family.</text>
</comment>
<dbReference type="GO" id="GO:0008270">
    <property type="term" value="F:zinc ion binding"/>
    <property type="evidence" value="ECO:0007669"/>
    <property type="project" value="InterPro"/>
</dbReference>
<evidence type="ECO:0000256" key="3">
    <source>
        <dbReference type="ARBA" id="ARBA00023002"/>
    </source>
</evidence>
<dbReference type="Pfam" id="PF00107">
    <property type="entry name" value="ADH_zinc_N"/>
    <property type="match status" value="1"/>
</dbReference>
<dbReference type="InterPro" id="IPR002328">
    <property type="entry name" value="ADH_Zn_CS"/>
</dbReference>
<feature type="domain" description="Alcohol dehydrogenase-like C-terminal" evidence="5">
    <location>
        <begin position="172"/>
        <end position="298"/>
    </location>
</feature>
<dbReference type="EMBL" id="CP054142">
    <property type="protein sequence ID" value="QTQ13503.1"/>
    <property type="molecule type" value="Genomic_DNA"/>
</dbReference>
<dbReference type="InterPro" id="IPR013149">
    <property type="entry name" value="ADH-like_C"/>
</dbReference>
<dbReference type="PANTHER" id="PTHR43401">
    <property type="entry name" value="L-THREONINE 3-DEHYDROGENASE"/>
    <property type="match status" value="1"/>
</dbReference>
<evidence type="ECO:0000259" key="5">
    <source>
        <dbReference type="Pfam" id="PF00107"/>
    </source>
</evidence>
<keyword evidence="8" id="KW-1185">Reference proteome</keyword>
<name>A0A975F343_9SPIR</name>
<dbReference type="Proteomes" id="UP000671908">
    <property type="component" value="Chromosome"/>
</dbReference>
<dbReference type="InterPro" id="IPR050129">
    <property type="entry name" value="Zn_alcohol_dh"/>
</dbReference>
<dbReference type="KEGG" id="tpav:HRQ91_02980"/>
<evidence type="ECO:0000256" key="1">
    <source>
        <dbReference type="ARBA" id="ARBA00022723"/>
    </source>
</evidence>
<dbReference type="SUPFAM" id="SSF50129">
    <property type="entry name" value="GroES-like"/>
    <property type="match status" value="1"/>
</dbReference>
<feature type="domain" description="Alcohol dehydrogenase-like N-terminal" evidence="6">
    <location>
        <begin position="25"/>
        <end position="133"/>
    </location>
</feature>
<sequence length="341" mass="37081">MIAVQIFKPNDLRIIDIEKPNIDDKNNVLVKMTAAGLCGSDAGIYHGTNAAATYPRIIGHEMVGIVSETGKGVTRLKTGDRVIVNQVTSCGHCYPCLHGRGNVCDNLKVRGVHIDGGYREFIAVPESDCYILPGSLKDTDAVMIEPTTIGIQGCSRARLEKDDTLLIFGAGALGTSILKVARLFCDNIIITDVINEKLSEAKAMGAKHTINGKKENLVEKIKEYTNGRGVTVSIDAACIPASLMSLLQTTGNAGRVITMGFSTSPIEINQFLITSKELDIRGSRLQNKMFQKAIDLIKEGKLDLNGSCSHTFNIKDAQKGFDFNDTKDPSIRKIVFTFDEK</sequence>
<evidence type="ECO:0000259" key="6">
    <source>
        <dbReference type="Pfam" id="PF08240"/>
    </source>
</evidence>
<keyword evidence="2 4" id="KW-0862">Zinc</keyword>
<dbReference type="Gene3D" id="3.40.50.720">
    <property type="entry name" value="NAD(P)-binding Rossmann-like Domain"/>
    <property type="match status" value="1"/>
</dbReference>
<comment type="cofactor">
    <cofactor evidence="4">
        <name>Zn(2+)</name>
        <dbReference type="ChEBI" id="CHEBI:29105"/>
    </cofactor>
</comment>
<reference evidence="7 8" key="1">
    <citation type="journal article" date="2021" name="Microbiol. Resour. Announc.">
        <title>Complete Genome Sequences of Three Human Oral Treponema parvum Isolates.</title>
        <authorList>
            <person name="Zeng H."/>
            <person name="Watt R.M."/>
        </authorList>
    </citation>
    <scope>NUCLEOTIDE SEQUENCE [LARGE SCALE GENOMIC DNA]</scope>
    <source>
        <strain evidence="7 8">ATCC 700770</strain>
    </source>
</reference>
<evidence type="ECO:0000256" key="4">
    <source>
        <dbReference type="RuleBase" id="RU361277"/>
    </source>
</evidence>
<dbReference type="InterPro" id="IPR011032">
    <property type="entry name" value="GroES-like_sf"/>
</dbReference>
<gene>
    <name evidence="7" type="ORF">HRQ91_02980</name>
</gene>
<accession>A0A975F343</accession>
<keyword evidence="3" id="KW-0560">Oxidoreductase</keyword>
<dbReference type="SUPFAM" id="SSF51735">
    <property type="entry name" value="NAD(P)-binding Rossmann-fold domains"/>
    <property type="match status" value="1"/>
</dbReference>
<dbReference type="PANTHER" id="PTHR43401:SF2">
    <property type="entry name" value="L-THREONINE 3-DEHYDROGENASE"/>
    <property type="match status" value="1"/>
</dbReference>
<protein>
    <submittedName>
        <fullName evidence="7">Zinc-binding alcohol dehydrogenase family protein</fullName>
    </submittedName>
</protein>
<evidence type="ECO:0000313" key="7">
    <source>
        <dbReference type="EMBL" id="QTQ13503.1"/>
    </source>
</evidence>
<proteinExistence type="inferred from homology"/>
<dbReference type="AlphaFoldDB" id="A0A975F343"/>
<dbReference type="Gene3D" id="3.90.180.10">
    <property type="entry name" value="Medium-chain alcohol dehydrogenases, catalytic domain"/>
    <property type="match status" value="1"/>
</dbReference>